<dbReference type="InterPro" id="IPR023214">
    <property type="entry name" value="HAD_sf"/>
</dbReference>
<dbReference type="RefSeq" id="WP_124777803.1">
    <property type="nucleotide sequence ID" value="NZ_RQZA01000011.1"/>
</dbReference>
<dbReference type="GO" id="GO:0000287">
    <property type="term" value="F:magnesium ion binding"/>
    <property type="evidence" value="ECO:0007669"/>
    <property type="project" value="TreeGrafter"/>
</dbReference>
<name>A0A3P1V8M3_9STRE</name>
<dbReference type="Gene3D" id="3.30.1240.10">
    <property type="match status" value="1"/>
</dbReference>
<dbReference type="Proteomes" id="UP000281771">
    <property type="component" value="Unassembled WGS sequence"/>
</dbReference>
<dbReference type="GO" id="GO:0016791">
    <property type="term" value="F:phosphatase activity"/>
    <property type="evidence" value="ECO:0007669"/>
    <property type="project" value="TreeGrafter"/>
</dbReference>
<dbReference type="SUPFAM" id="SSF56784">
    <property type="entry name" value="HAD-like"/>
    <property type="match status" value="1"/>
</dbReference>
<dbReference type="NCBIfam" id="TIGR01484">
    <property type="entry name" value="HAD-SF-IIB"/>
    <property type="match status" value="1"/>
</dbReference>
<keyword evidence="2" id="KW-1185">Reference proteome</keyword>
<sequence length="263" mass="29209">MIQLIFSDIDGTLLNSAFLVTERTKKAIKKAVQNGKVFVPISARMPEAIEPIIASIGITSPIISYNGALIQHEDGQVMNSLTMQTELAVAICRFIQEGYPDIAWNVYSYHDWYAMDRQHEWVIREEKIVGLQSKESNLSALSHLKEVHKILLMGEPEQMVSLEKELKKAFPELSIAQSAPYFIEIMAAGIEKGQAVRTFADYLGVPLGNTIAFGDNFNDLGMLKIVGKGYVMGNGPVAVQKSIGRVTDDHDHDGIAKVLERYL</sequence>
<dbReference type="InterPro" id="IPR006379">
    <property type="entry name" value="HAD-SF_hydro_IIB"/>
</dbReference>
<dbReference type="InterPro" id="IPR000150">
    <property type="entry name" value="Cof"/>
</dbReference>
<reference evidence="1 2" key="1">
    <citation type="submission" date="2018-11" db="EMBL/GenBank/DDBJ databases">
        <title>Genomes From Bacteria Associated with the Canine Oral Cavity: a Test Case for Automated Genome-Based Taxonomic Assignment.</title>
        <authorList>
            <person name="Coil D.A."/>
            <person name="Jospin G."/>
            <person name="Darling A.E."/>
            <person name="Wallis C."/>
            <person name="Davis I.J."/>
            <person name="Harris S."/>
            <person name="Eisen J.A."/>
            <person name="Holcombe L.J."/>
            <person name="O'Flynn C."/>
        </authorList>
    </citation>
    <scope>NUCLEOTIDE SEQUENCE [LARGE SCALE GENOMIC DNA]</scope>
    <source>
        <strain evidence="1 2">OH4621_COT-116</strain>
    </source>
</reference>
<dbReference type="NCBIfam" id="TIGR00099">
    <property type="entry name" value="Cof-subfamily"/>
    <property type="match status" value="1"/>
</dbReference>
<dbReference type="PANTHER" id="PTHR10000:SF8">
    <property type="entry name" value="HAD SUPERFAMILY HYDROLASE-LIKE, TYPE 3"/>
    <property type="match status" value="1"/>
</dbReference>
<dbReference type="Pfam" id="PF08282">
    <property type="entry name" value="Hydrolase_3"/>
    <property type="match status" value="1"/>
</dbReference>
<dbReference type="PROSITE" id="PS01228">
    <property type="entry name" value="COF_1"/>
    <property type="match status" value="1"/>
</dbReference>
<dbReference type="STRING" id="1123309.GCA_000377005_00438"/>
<dbReference type="EMBL" id="RQZA01000011">
    <property type="protein sequence ID" value="RRD29840.1"/>
    <property type="molecule type" value="Genomic_DNA"/>
</dbReference>
<comment type="caution">
    <text evidence="1">The sequence shown here is derived from an EMBL/GenBank/DDBJ whole genome shotgun (WGS) entry which is preliminary data.</text>
</comment>
<dbReference type="AlphaFoldDB" id="A0A3P1V8M3"/>
<dbReference type="CDD" id="cd07516">
    <property type="entry name" value="HAD_Pase"/>
    <property type="match status" value="1"/>
</dbReference>
<dbReference type="InterPro" id="IPR036412">
    <property type="entry name" value="HAD-like_sf"/>
</dbReference>
<gene>
    <name evidence="1" type="ORF">EII38_08965</name>
</gene>
<accession>A0A3P1V8M3</accession>
<proteinExistence type="predicted"/>
<dbReference type="Gene3D" id="3.40.50.1000">
    <property type="entry name" value="HAD superfamily/HAD-like"/>
    <property type="match status" value="1"/>
</dbReference>
<dbReference type="GO" id="GO:0005829">
    <property type="term" value="C:cytosol"/>
    <property type="evidence" value="ECO:0007669"/>
    <property type="project" value="TreeGrafter"/>
</dbReference>
<protein>
    <submittedName>
        <fullName evidence="1">HAD family phosphatase</fullName>
    </submittedName>
</protein>
<dbReference type="SFLD" id="SFLDG01140">
    <property type="entry name" value="C2.B:_Phosphomannomutase_and_P"/>
    <property type="match status" value="1"/>
</dbReference>
<dbReference type="PROSITE" id="PS01229">
    <property type="entry name" value="COF_2"/>
    <property type="match status" value="1"/>
</dbReference>
<dbReference type="PANTHER" id="PTHR10000">
    <property type="entry name" value="PHOSPHOSERINE PHOSPHATASE"/>
    <property type="match status" value="1"/>
</dbReference>
<dbReference type="SFLD" id="SFLDS00003">
    <property type="entry name" value="Haloacid_Dehalogenase"/>
    <property type="match status" value="1"/>
</dbReference>
<evidence type="ECO:0000313" key="1">
    <source>
        <dbReference type="EMBL" id="RRD29840.1"/>
    </source>
</evidence>
<organism evidence="1 2">
    <name type="scientific">Streptococcus minor</name>
    <dbReference type="NCBI Taxonomy" id="229549"/>
    <lineage>
        <taxon>Bacteria</taxon>
        <taxon>Bacillati</taxon>
        <taxon>Bacillota</taxon>
        <taxon>Bacilli</taxon>
        <taxon>Lactobacillales</taxon>
        <taxon>Streptococcaceae</taxon>
        <taxon>Streptococcus</taxon>
    </lineage>
</organism>
<evidence type="ECO:0000313" key="2">
    <source>
        <dbReference type="Proteomes" id="UP000281771"/>
    </source>
</evidence>